<dbReference type="RefSeq" id="WP_211648307.1">
    <property type="nucleotide sequence ID" value="NZ_JAFEVO010000001.1"/>
</dbReference>
<organism evidence="1 2">
    <name type="scientific">Leucobacter manosquensis</name>
    <dbReference type="NCBI Taxonomy" id="2810611"/>
    <lineage>
        <taxon>Bacteria</taxon>
        <taxon>Bacillati</taxon>
        <taxon>Actinomycetota</taxon>
        <taxon>Actinomycetes</taxon>
        <taxon>Micrococcales</taxon>
        <taxon>Microbacteriaceae</taxon>
        <taxon>Leucobacter</taxon>
    </lineage>
</organism>
<sequence>MVHRVGTAEMIWGVERVRVDAVLRAQQVSEPCGDISSTPPVYALERPAHRVFKGGVGGAL</sequence>
<evidence type="ECO:0000313" key="1">
    <source>
        <dbReference type="EMBL" id="MBS3181173.1"/>
    </source>
</evidence>
<dbReference type="Proteomes" id="UP000811492">
    <property type="component" value="Unassembled WGS sequence"/>
</dbReference>
<comment type="caution">
    <text evidence="1">The sequence shown here is derived from an EMBL/GenBank/DDBJ whole genome shotgun (WGS) entry which is preliminary data.</text>
</comment>
<protein>
    <submittedName>
        <fullName evidence="1">Uncharacterized protein</fullName>
    </submittedName>
</protein>
<accession>A0ABS5M2E8</accession>
<gene>
    <name evidence="1" type="ORF">JSQ98_02980</name>
</gene>
<proteinExistence type="predicted"/>
<dbReference type="EMBL" id="JAFEVO010000001">
    <property type="protein sequence ID" value="MBS3181173.1"/>
    <property type="molecule type" value="Genomic_DNA"/>
</dbReference>
<keyword evidence="2" id="KW-1185">Reference proteome</keyword>
<reference evidence="1 2" key="1">
    <citation type="submission" date="2021-02" db="EMBL/GenBank/DDBJ databases">
        <title>Draft genome and description of Leucobacter sp nov strain Marseille-Q4368.</title>
        <authorList>
            <person name="Boxberger M."/>
            <person name="La Scola B."/>
        </authorList>
    </citation>
    <scope>NUCLEOTIDE SEQUENCE [LARGE SCALE GENOMIC DNA]</scope>
    <source>
        <strain evidence="1 2">Marseille-Q4368</strain>
    </source>
</reference>
<evidence type="ECO:0000313" key="2">
    <source>
        <dbReference type="Proteomes" id="UP000811492"/>
    </source>
</evidence>
<name>A0ABS5M2E8_9MICO</name>